<evidence type="ECO:0000313" key="2">
    <source>
        <dbReference type="Proteomes" id="UP000215002"/>
    </source>
</evidence>
<reference evidence="1 2" key="1">
    <citation type="submission" date="2017-08" db="EMBL/GenBank/DDBJ databases">
        <title>Complete genome sequence of Mucilaginibacter sp. strain BJC16-A31.</title>
        <authorList>
            <consortium name="Henan University of Science and Technology"/>
            <person name="You X."/>
        </authorList>
    </citation>
    <scope>NUCLEOTIDE SEQUENCE [LARGE SCALE GENOMIC DNA]</scope>
    <source>
        <strain evidence="1 2">BJC16-A31</strain>
    </source>
</reference>
<dbReference type="AlphaFoldDB" id="A0A223NST2"/>
<dbReference type="Proteomes" id="UP000215002">
    <property type="component" value="Chromosome"/>
</dbReference>
<sequence>MWLFIYKIQGILRVFYQNDIFLTLSRVDFKEMTISIKDCRQIKIAGRRDVFALRTPLTFNPA</sequence>
<dbReference type="KEGG" id="muc:MuYL_0834"/>
<evidence type="ECO:0000313" key="1">
    <source>
        <dbReference type="EMBL" id="ASU32734.1"/>
    </source>
</evidence>
<keyword evidence="2" id="KW-1185">Reference proteome</keyword>
<protein>
    <submittedName>
        <fullName evidence="1">Uncharacterized protein</fullName>
    </submittedName>
</protein>
<accession>A0A223NST2</accession>
<dbReference type="EMBL" id="CP022743">
    <property type="protein sequence ID" value="ASU32734.1"/>
    <property type="molecule type" value="Genomic_DNA"/>
</dbReference>
<gene>
    <name evidence="1" type="ORF">MuYL_0834</name>
</gene>
<organism evidence="1 2">
    <name type="scientific">Mucilaginibacter xinganensis</name>
    <dbReference type="NCBI Taxonomy" id="1234841"/>
    <lineage>
        <taxon>Bacteria</taxon>
        <taxon>Pseudomonadati</taxon>
        <taxon>Bacteroidota</taxon>
        <taxon>Sphingobacteriia</taxon>
        <taxon>Sphingobacteriales</taxon>
        <taxon>Sphingobacteriaceae</taxon>
        <taxon>Mucilaginibacter</taxon>
    </lineage>
</organism>
<name>A0A223NST2_9SPHI</name>
<proteinExistence type="predicted"/>